<dbReference type="AlphaFoldDB" id="U1FC51"/>
<protein>
    <submittedName>
        <fullName evidence="1">Uncharacterized protein</fullName>
    </submittedName>
</protein>
<proteinExistence type="predicted"/>
<dbReference type="Proteomes" id="UP000016412">
    <property type="component" value="Unassembled WGS sequence"/>
</dbReference>
<name>U1FC51_TRESO</name>
<dbReference type="STRING" id="1125725.HMPREF1325_1390"/>
<organism evidence="1 3">
    <name type="scientific">Treponema socranskii subsp. socranskii VPI DR56BR1116 = ATCC 35536</name>
    <dbReference type="NCBI Taxonomy" id="1125725"/>
    <lineage>
        <taxon>Bacteria</taxon>
        <taxon>Pseudomonadati</taxon>
        <taxon>Spirochaetota</taxon>
        <taxon>Spirochaetia</taxon>
        <taxon>Spirochaetales</taxon>
        <taxon>Treponemataceae</taxon>
        <taxon>Treponema</taxon>
    </lineage>
</organism>
<dbReference type="PATRIC" id="fig|1125725.3.peg.277"/>
<dbReference type="EMBL" id="AVQI01000001">
    <property type="protein sequence ID" value="ERK05180.1"/>
    <property type="molecule type" value="Genomic_DNA"/>
</dbReference>
<sequence length="59" mass="6672">MHGTDAVSHLCKNGRVFLRSKNTVVSGSRMYRERALLGIMRSCRVCGEALYSLVQMLRL</sequence>
<evidence type="ECO:0000313" key="3">
    <source>
        <dbReference type="Proteomes" id="UP000016412"/>
    </source>
</evidence>
<gene>
    <name evidence="2" type="ORF">HMPREF0860_1654</name>
    <name evidence="1" type="ORF">HMPREF1325_1390</name>
</gene>
<accession>U1FC51</accession>
<dbReference type="EMBL" id="AUZJ01000005">
    <property type="protein sequence ID" value="ERF61767.1"/>
    <property type="molecule type" value="Genomic_DNA"/>
</dbReference>
<dbReference type="Proteomes" id="UP000016646">
    <property type="component" value="Unassembled WGS sequence"/>
</dbReference>
<comment type="caution">
    <text evidence="1">The sequence shown here is derived from an EMBL/GenBank/DDBJ whole genome shotgun (WGS) entry which is preliminary data.</text>
</comment>
<reference evidence="3 4" key="1">
    <citation type="submission" date="2013-08" db="EMBL/GenBank/DDBJ databases">
        <authorList>
            <person name="Durkin A.S."/>
            <person name="Haft D.R."/>
            <person name="McCorrison J."/>
            <person name="Torralba M."/>
            <person name="Gillis M."/>
            <person name="Haft D.H."/>
            <person name="Methe B."/>
            <person name="Sutton G."/>
            <person name="Nelson K.E."/>
        </authorList>
    </citation>
    <scope>NUCLEOTIDE SEQUENCE [LARGE SCALE GENOMIC DNA]</scope>
    <source>
        <strain evidence="2 4">ATCC 35536</strain>
        <strain evidence="1 3">VPI DR56BR1116</strain>
    </source>
</reference>
<evidence type="ECO:0000313" key="2">
    <source>
        <dbReference type="EMBL" id="ERK05180.1"/>
    </source>
</evidence>
<evidence type="ECO:0000313" key="1">
    <source>
        <dbReference type="EMBL" id="ERF61767.1"/>
    </source>
</evidence>
<evidence type="ECO:0000313" key="4">
    <source>
        <dbReference type="Proteomes" id="UP000016646"/>
    </source>
</evidence>
<keyword evidence="4" id="KW-1185">Reference proteome</keyword>